<evidence type="ECO:0000256" key="1">
    <source>
        <dbReference type="SAM" id="Phobius"/>
    </source>
</evidence>
<sequence>MTKGITMKAWQVQLGGWGSIAWLGSFHLMELAKDKGFDQSATTLAGYALGFVTAFVSYLFWEVIHGGWGAILGEERGLLRIVSSIPLLFLALLGLLAFLNGIFNNSMPWFYNLSFAFAGIIVAQGLVPIINEIDGRKP</sequence>
<dbReference type="RefSeq" id="WP_341371220.1">
    <property type="nucleotide sequence ID" value="NZ_JBBPCO010000010.1"/>
</dbReference>
<feature type="transmembrane region" description="Helical" evidence="1">
    <location>
        <begin position="41"/>
        <end position="61"/>
    </location>
</feature>
<proteinExistence type="predicted"/>
<keyword evidence="1" id="KW-0472">Membrane</keyword>
<dbReference type="Proteomes" id="UP001446205">
    <property type="component" value="Unassembled WGS sequence"/>
</dbReference>
<protein>
    <submittedName>
        <fullName evidence="2">Uncharacterized protein</fullName>
    </submittedName>
</protein>
<accession>A0ABU9DCD2</accession>
<feature type="transmembrane region" description="Helical" evidence="1">
    <location>
        <begin position="109"/>
        <end position="130"/>
    </location>
</feature>
<comment type="caution">
    <text evidence="2">The sequence shown here is derived from an EMBL/GenBank/DDBJ whole genome shotgun (WGS) entry which is preliminary data.</text>
</comment>
<name>A0ABU9DCD2_9PROT</name>
<dbReference type="EMBL" id="JBBPCO010000010">
    <property type="protein sequence ID" value="MEK8090163.1"/>
    <property type="molecule type" value="Genomic_DNA"/>
</dbReference>
<evidence type="ECO:0000313" key="2">
    <source>
        <dbReference type="EMBL" id="MEK8090163.1"/>
    </source>
</evidence>
<keyword evidence="1" id="KW-0812">Transmembrane</keyword>
<evidence type="ECO:0000313" key="3">
    <source>
        <dbReference type="Proteomes" id="UP001446205"/>
    </source>
</evidence>
<keyword evidence="3" id="KW-1185">Reference proteome</keyword>
<feature type="transmembrane region" description="Helical" evidence="1">
    <location>
        <begin position="81"/>
        <end position="103"/>
    </location>
</feature>
<organism evidence="2 3">
    <name type="scientific">Thermithiobacillus plumbiphilus</name>
    <dbReference type="NCBI Taxonomy" id="1729899"/>
    <lineage>
        <taxon>Bacteria</taxon>
        <taxon>Pseudomonadati</taxon>
        <taxon>Pseudomonadota</taxon>
        <taxon>Acidithiobacillia</taxon>
        <taxon>Acidithiobacillales</taxon>
        <taxon>Thermithiobacillaceae</taxon>
        <taxon>Thermithiobacillus</taxon>
    </lineage>
</organism>
<reference evidence="2 3" key="1">
    <citation type="submission" date="2024-04" db="EMBL/GenBank/DDBJ databases">
        <authorList>
            <person name="Abashina T."/>
            <person name="Shaikin A."/>
        </authorList>
    </citation>
    <scope>NUCLEOTIDE SEQUENCE [LARGE SCALE GENOMIC DNA]</scope>
    <source>
        <strain evidence="2 3">AAFK</strain>
    </source>
</reference>
<keyword evidence="1" id="KW-1133">Transmembrane helix</keyword>
<gene>
    <name evidence="2" type="ORF">WOB96_10360</name>
</gene>